<feature type="transmembrane region" description="Helical" evidence="1">
    <location>
        <begin position="6"/>
        <end position="29"/>
    </location>
</feature>
<gene>
    <name evidence="2" type="ORF">HA332_13875</name>
</gene>
<keyword evidence="1" id="KW-1133">Transmembrane helix</keyword>
<evidence type="ECO:0000256" key="1">
    <source>
        <dbReference type="SAM" id="Phobius"/>
    </source>
</evidence>
<name>A0A832TJT2_9CREN</name>
<comment type="caution">
    <text evidence="2">The sequence shown here is derived from an EMBL/GenBank/DDBJ whole genome shotgun (WGS) entry which is preliminary data.</text>
</comment>
<dbReference type="EMBL" id="DUJO01000061">
    <property type="protein sequence ID" value="HII75421.1"/>
    <property type="molecule type" value="Genomic_DNA"/>
</dbReference>
<keyword evidence="1" id="KW-0812">Transmembrane</keyword>
<sequence>MKAQSTFIGFLIAIVIIALILIPTFLLILDYSKPSTQPYNLVQVAENQINGGTIIIYFNSTPTHSYLIVPKAISYAKMVGVFSLNKGQILNITSQVNAIKFTPNGYQIVGNLPSPLIYNFTLPNNVWNTTLILQLTYYNVTIFATIYPNETAFSS</sequence>
<reference evidence="2" key="1">
    <citation type="journal article" date="2020" name="bioRxiv">
        <title>A rank-normalized archaeal taxonomy based on genome phylogeny resolves widespread incomplete and uneven classifications.</title>
        <authorList>
            <person name="Rinke C."/>
            <person name="Chuvochina M."/>
            <person name="Mussig A.J."/>
            <person name="Chaumeil P.-A."/>
            <person name="Waite D.W."/>
            <person name="Whitman W.B."/>
            <person name="Parks D.H."/>
            <person name="Hugenholtz P."/>
        </authorList>
    </citation>
    <scope>NUCLEOTIDE SEQUENCE</scope>
    <source>
        <strain evidence="2">UBA8838</strain>
    </source>
</reference>
<dbReference type="GeneID" id="1459054"/>
<keyword evidence="1" id="KW-0472">Membrane</keyword>
<proteinExistence type="predicted"/>
<dbReference type="OMA" id="PACVWNY"/>
<dbReference type="Proteomes" id="UP000646844">
    <property type="component" value="Unassembled WGS sequence"/>
</dbReference>
<evidence type="ECO:0000313" key="3">
    <source>
        <dbReference type="Proteomes" id="UP000646844"/>
    </source>
</evidence>
<dbReference type="RefSeq" id="WP_010979082.1">
    <property type="nucleotide sequence ID" value="NZ_BAABQO010000023.1"/>
</dbReference>
<evidence type="ECO:0000313" key="2">
    <source>
        <dbReference type="EMBL" id="HII75421.1"/>
    </source>
</evidence>
<dbReference type="AlphaFoldDB" id="A0A832TJT2"/>
<accession>A0A832TJT2</accession>
<protein>
    <submittedName>
        <fullName evidence="2">Uncharacterized protein</fullName>
    </submittedName>
</protein>
<organism evidence="2 3">
    <name type="scientific">Sulfurisphaera tokodaii</name>
    <dbReference type="NCBI Taxonomy" id="111955"/>
    <lineage>
        <taxon>Archaea</taxon>
        <taxon>Thermoproteota</taxon>
        <taxon>Thermoprotei</taxon>
        <taxon>Sulfolobales</taxon>
        <taxon>Sulfolobaceae</taxon>
        <taxon>Sulfurisphaera</taxon>
    </lineage>
</organism>